<keyword evidence="1" id="KW-0472">Membrane</keyword>
<dbReference type="EMBL" id="BMYK01000007">
    <property type="protein sequence ID" value="GHC84245.1"/>
    <property type="molecule type" value="Genomic_DNA"/>
</dbReference>
<dbReference type="Pfam" id="PF10741">
    <property type="entry name" value="T2SSM_b"/>
    <property type="match status" value="1"/>
</dbReference>
<gene>
    <name evidence="2" type="ORF">GCM10007320_28520</name>
</gene>
<dbReference type="NCBIfam" id="NF040576">
    <property type="entry name" value="T2SS_GspM_XpsM"/>
    <property type="match status" value="1"/>
</dbReference>
<organism evidence="2 3">
    <name type="scientific">Pseudorhodoferax aquiterrae</name>
    <dbReference type="NCBI Taxonomy" id="747304"/>
    <lineage>
        <taxon>Bacteria</taxon>
        <taxon>Pseudomonadati</taxon>
        <taxon>Pseudomonadota</taxon>
        <taxon>Betaproteobacteria</taxon>
        <taxon>Burkholderiales</taxon>
        <taxon>Comamonadaceae</taxon>
    </lineage>
</organism>
<dbReference type="InterPro" id="IPR034756">
    <property type="entry name" value="T2SSM_b"/>
</dbReference>
<keyword evidence="3" id="KW-1185">Reference proteome</keyword>
<name>A0ABQ3G2L4_9BURK</name>
<evidence type="ECO:0000313" key="3">
    <source>
        <dbReference type="Proteomes" id="UP000626210"/>
    </source>
</evidence>
<comment type="caution">
    <text evidence="2">The sequence shown here is derived from an EMBL/GenBank/DDBJ whole genome shotgun (WGS) entry which is preliminary data.</text>
</comment>
<evidence type="ECO:0000256" key="1">
    <source>
        <dbReference type="SAM" id="Phobius"/>
    </source>
</evidence>
<sequence length="189" mass="20721">MKPRRGWQRQDRTWLGIGLLAMAMPLVLVAWQVAEWHQRTQAGLEQLQARHARLLGLVAQRGEIDAALQAAQLERSAQVYPASDDAAQTGNLVQQRMRALMAQAGMQVRSSQVLPPTEEQGFDRVGVLLGLEGDLAALQRALAALAQQSPVVMVDDLDIRLQGALASQRPTESPRLAVRLRLGVLRGRA</sequence>
<keyword evidence="1" id="KW-1133">Transmembrane helix</keyword>
<accession>A0ABQ3G2L4</accession>
<evidence type="ECO:0000313" key="2">
    <source>
        <dbReference type="EMBL" id="GHC84245.1"/>
    </source>
</evidence>
<dbReference type="RefSeq" id="WP_189687609.1">
    <property type="nucleotide sequence ID" value="NZ_BMYK01000007.1"/>
</dbReference>
<proteinExistence type="predicted"/>
<protein>
    <recommendedName>
        <fullName evidence="4">General secretion pathway protein GspM</fullName>
    </recommendedName>
</protein>
<evidence type="ECO:0008006" key="4">
    <source>
        <dbReference type="Google" id="ProtNLM"/>
    </source>
</evidence>
<keyword evidence="1" id="KW-0812">Transmembrane</keyword>
<dbReference type="Proteomes" id="UP000626210">
    <property type="component" value="Unassembled WGS sequence"/>
</dbReference>
<reference evidence="3" key="1">
    <citation type="journal article" date="2019" name="Int. J. Syst. Evol. Microbiol.">
        <title>The Global Catalogue of Microorganisms (GCM) 10K type strain sequencing project: providing services to taxonomists for standard genome sequencing and annotation.</title>
        <authorList>
            <consortium name="The Broad Institute Genomics Platform"/>
            <consortium name="The Broad Institute Genome Sequencing Center for Infectious Disease"/>
            <person name="Wu L."/>
            <person name="Ma J."/>
        </authorList>
    </citation>
    <scope>NUCLEOTIDE SEQUENCE [LARGE SCALE GENOMIC DNA]</scope>
    <source>
        <strain evidence="3">KCTC 23314</strain>
    </source>
</reference>
<feature type="transmembrane region" description="Helical" evidence="1">
    <location>
        <begin position="12"/>
        <end position="31"/>
    </location>
</feature>